<dbReference type="EMBL" id="AMGW01000007">
    <property type="protein sequence ID" value="EXJ54711.1"/>
    <property type="molecule type" value="Genomic_DNA"/>
</dbReference>
<accession>W9VRC2</accession>
<dbReference type="GeneID" id="19184611"/>
<evidence type="ECO:0000256" key="2">
    <source>
        <dbReference type="SAM" id="Phobius"/>
    </source>
</evidence>
<name>W9VRC2_9EURO</name>
<feature type="compositionally biased region" description="Basic and acidic residues" evidence="1">
    <location>
        <begin position="391"/>
        <end position="401"/>
    </location>
</feature>
<feature type="compositionally biased region" description="Basic and acidic residues" evidence="1">
    <location>
        <begin position="322"/>
        <end position="340"/>
    </location>
</feature>
<evidence type="ECO:0000313" key="4">
    <source>
        <dbReference type="Proteomes" id="UP000019473"/>
    </source>
</evidence>
<organism evidence="3 4">
    <name type="scientific">Cladophialophora yegresii CBS 114405</name>
    <dbReference type="NCBI Taxonomy" id="1182544"/>
    <lineage>
        <taxon>Eukaryota</taxon>
        <taxon>Fungi</taxon>
        <taxon>Dikarya</taxon>
        <taxon>Ascomycota</taxon>
        <taxon>Pezizomycotina</taxon>
        <taxon>Eurotiomycetes</taxon>
        <taxon>Chaetothyriomycetidae</taxon>
        <taxon>Chaetothyriales</taxon>
        <taxon>Herpotrichiellaceae</taxon>
        <taxon>Cladophialophora</taxon>
    </lineage>
</organism>
<sequence>MLNVPATISFFSIAGFIVAGVAIMAWRTRRKSKMQAIFRAKSRAKAEPEADDDDESYHIDVEHDSRQYEDNAGDSGPMLNRQVRRWRWKRILYRVGWIRMSSDFERDDDGHDHDLEMRDKGRRGAVVGGEAAGFGNVAASVQWSTRSEPGPETKTVAAGGGDAVNELCVPRPTDVPSFENLGGYRYGDLVYGPDNMSPLPVPGLPPVPVPVSGPGSISHYNQCHEHYHQHSFSQAIAEVEGMSEVSGISKPAGKRNCNDLLPLRHAYSLTSYNGFPSSSQDDVMAALPIPKDHPLSQHHPIDRQHAVLSVLGARMLFNRGEEVNRKEQKLDEEDRIRHTEGLVVQEESNESNLQEGSGRESNVQESNVQESNESNVQESNVQESNVQEQQRPGEQRPGEQR</sequence>
<dbReference type="HOGENOM" id="CLU_686974_0_0_1"/>
<keyword evidence="2" id="KW-0472">Membrane</keyword>
<dbReference type="AlphaFoldDB" id="W9VRC2"/>
<comment type="caution">
    <text evidence="3">The sequence shown here is derived from an EMBL/GenBank/DDBJ whole genome shotgun (WGS) entry which is preliminary data.</text>
</comment>
<evidence type="ECO:0000256" key="1">
    <source>
        <dbReference type="SAM" id="MobiDB-lite"/>
    </source>
</evidence>
<keyword evidence="4" id="KW-1185">Reference proteome</keyword>
<evidence type="ECO:0000313" key="3">
    <source>
        <dbReference type="EMBL" id="EXJ54711.1"/>
    </source>
</evidence>
<dbReference type="RefSeq" id="XP_007762226.1">
    <property type="nucleotide sequence ID" value="XM_007764036.1"/>
</dbReference>
<feature type="region of interest" description="Disordered" evidence="1">
    <location>
        <begin position="322"/>
        <end position="401"/>
    </location>
</feature>
<dbReference type="VEuPathDB" id="FungiDB:A1O7_10052"/>
<dbReference type="OrthoDB" id="4147308at2759"/>
<keyword evidence="2" id="KW-1133">Transmembrane helix</keyword>
<keyword evidence="2" id="KW-0812">Transmembrane</keyword>
<proteinExistence type="predicted"/>
<dbReference type="Proteomes" id="UP000019473">
    <property type="component" value="Unassembled WGS sequence"/>
</dbReference>
<feature type="transmembrane region" description="Helical" evidence="2">
    <location>
        <begin position="6"/>
        <end position="26"/>
    </location>
</feature>
<gene>
    <name evidence="3" type="ORF">A1O7_10052</name>
</gene>
<feature type="compositionally biased region" description="Polar residues" evidence="1">
    <location>
        <begin position="350"/>
        <end position="390"/>
    </location>
</feature>
<reference evidence="3 4" key="1">
    <citation type="submission" date="2013-03" db="EMBL/GenBank/DDBJ databases">
        <title>The Genome Sequence of Cladophialophora yegresii CBS 114405.</title>
        <authorList>
            <consortium name="The Broad Institute Genomics Platform"/>
            <person name="Cuomo C."/>
            <person name="de Hoog S."/>
            <person name="Gorbushina A."/>
            <person name="Walker B."/>
            <person name="Young S.K."/>
            <person name="Zeng Q."/>
            <person name="Gargeya S."/>
            <person name="Fitzgerald M."/>
            <person name="Haas B."/>
            <person name="Abouelleil A."/>
            <person name="Allen A.W."/>
            <person name="Alvarado L."/>
            <person name="Arachchi H.M."/>
            <person name="Berlin A.M."/>
            <person name="Chapman S.B."/>
            <person name="Gainer-Dewar J."/>
            <person name="Goldberg J."/>
            <person name="Griggs A."/>
            <person name="Gujja S."/>
            <person name="Hansen M."/>
            <person name="Howarth C."/>
            <person name="Imamovic A."/>
            <person name="Ireland A."/>
            <person name="Larimer J."/>
            <person name="McCowan C."/>
            <person name="Murphy C."/>
            <person name="Pearson M."/>
            <person name="Poon T.W."/>
            <person name="Priest M."/>
            <person name="Roberts A."/>
            <person name="Saif S."/>
            <person name="Shea T."/>
            <person name="Sisk P."/>
            <person name="Sykes S."/>
            <person name="Wortman J."/>
            <person name="Nusbaum C."/>
            <person name="Birren B."/>
        </authorList>
    </citation>
    <scope>NUCLEOTIDE SEQUENCE [LARGE SCALE GENOMIC DNA]</scope>
    <source>
        <strain evidence="3 4">CBS 114405</strain>
    </source>
</reference>
<protein>
    <submittedName>
        <fullName evidence="3">Uncharacterized protein</fullName>
    </submittedName>
</protein>